<feature type="transmembrane region" description="Helical" evidence="1">
    <location>
        <begin position="84"/>
        <end position="108"/>
    </location>
</feature>
<reference evidence="2 3" key="1">
    <citation type="submission" date="2022-03" db="EMBL/GenBank/DDBJ databases">
        <title>Agromyces sp. isolated from the gut of P. brevitarsis seulensis larvae.</title>
        <authorList>
            <person name="Won M."/>
            <person name="Kwon S.-W."/>
        </authorList>
    </citation>
    <scope>NUCLEOTIDE SEQUENCE [LARGE SCALE GENOMIC DNA]</scope>
    <source>
        <strain evidence="2 3">KACC 16215</strain>
    </source>
</reference>
<accession>A0ABY4AQY9</accession>
<protein>
    <submittedName>
        <fullName evidence="2">DUF4386 domain-containing protein</fullName>
    </submittedName>
</protein>
<feature type="transmembrane region" description="Helical" evidence="1">
    <location>
        <begin position="164"/>
        <end position="189"/>
    </location>
</feature>
<evidence type="ECO:0000256" key="1">
    <source>
        <dbReference type="SAM" id="Phobius"/>
    </source>
</evidence>
<dbReference type="RefSeq" id="WP_243568428.1">
    <property type="nucleotide sequence ID" value="NZ_BAAARD010000007.1"/>
</dbReference>
<keyword evidence="1" id="KW-0472">Membrane</keyword>
<feature type="transmembrane region" description="Helical" evidence="1">
    <location>
        <begin position="12"/>
        <end position="30"/>
    </location>
</feature>
<keyword evidence="1" id="KW-1133">Transmembrane helix</keyword>
<keyword evidence="1" id="KW-0812">Transmembrane</keyword>
<dbReference type="Proteomes" id="UP000831304">
    <property type="component" value="Chromosome"/>
</dbReference>
<name>A0ABY4AQY9_9MICO</name>
<sequence>MNQQRTARLTGVAYLGLAVFGMAGFLVIRPQLRAPGDPVGTLGLLREQAWLAHLGIALELLVVIAQAAAAVGFFALFQRDRPGAAFATAAFGMANATAILTSAALLMAASNVAADPALAPGGDAAATATLLLLTIADACWAVGAVFFGLWLLPMGWFARSTDRMPSLLGWTLLAGGTGYVLSSLVGAALPDVPALVLDALTIPATIAEFWVIGYLLVVGIRPPARIGGASVAPVLAGR</sequence>
<feature type="transmembrane region" description="Helical" evidence="1">
    <location>
        <begin position="50"/>
        <end position="77"/>
    </location>
</feature>
<proteinExistence type="predicted"/>
<dbReference type="InterPro" id="IPR025495">
    <property type="entry name" value="DUF4386"/>
</dbReference>
<dbReference type="EMBL" id="CP094533">
    <property type="protein sequence ID" value="UOE25554.1"/>
    <property type="molecule type" value="Genomic_DNA"/>
</dbReference>
<organism evidence="2 3">
    <name type="scientific">Agromyces soli</name>
    <dbReference type="NCBI Taxonomy" id="659012"/>
    <lineage>
        <taxon>Bacteria</taxon>
        <taxon>Bacillati</taxon>
        <taxon>Actinomycetota</taxon>
        <taxon>Actinomycetes</taxon>
        <taxon>Micrococcales</taxon>
        <taxon>Microbacteriaceae</taxon>
        <taxon>Agromyces</taxon>
    </lineage>
</organism>
<feature type="transmembrane region" description="Helical" evidence="1">
    <location>
        <begin position="128"/>
        <end position="152"/>
    </location>
</feature>
<dbReference type="Pfam" id="PF14329">
    <property type="entry name" value="DUF4386"/>
    <property type="match status" value="1"/>
</dbReference>
<feature type="transmembrane region" description="Helical" evidence="1">
    <location>
        <begin position="195"/>
        <end position="217"/>
    </location>
</feature>
<evidence type="ECO:0000313" key="2">
    <source>
        <dbReference type="EMBL" id="UOE25554.1"/>
    </source>
</evidence>
<keyword evidence="3" id="KW-1185">Reference proteome</keyword>
<gene>
    <name evidence="2" type="ORF">MTP13_14630</name>
</gene>
<evidence type="ECO:0000313" key="3">
    <source>
        <dbReference type="Proteomes" id="UP000831304"/>
    </source>
</evidence>